<gene>
    <name evidence="1" type="ORF">C5L39_04555</name>
</gene>
<accession>A0A3M8KAY2</accession>
<dbReference type="EMBL" id="PTJO01000003">
    <property type="protein sequence ID" value="RNE49618.1"/>
    <property type="molecule type" value="Genomic_DNA"/>
</dbReference>
<dbReference type="Proteomes" id="UP000266975">
    <property type="component" value="Unassembled WGS sequence"/>
</dbReference>
<name>A0A3M8KAY2_9CORY</name>
<proteinExistence type="predicted"/>
<evidence type="ECO:0000313" key="1">
    <source>
        <dbReference type="EMBL" id="RNE49618.1"/>
    </source>
</evidence>
<dbReference type="RefSeq" id="WP_123047664.1">
    <property type="nucleotide sequence ID" value="NZ_PTJO01000003.1"/>
</dbReference>
<dbReference type="AlphaFoldDB" id="A0A3M8KAY2"/>
<reference evidence="1 2" key="1">
    <citation type="submission" date="2018-02" db="EMBL/GenBank/DDBJ databases">
        <title>Corynebacterium alimpuense sp. nov., a marine obligate actinomycete isolated from sediments of Valparaiso bay, Chile.</title>
        <authorList>
            <person name="Claverias F."/>
            <person name="Gonzales-Siles L."/>
            <person name="Salva-Serra F."/>
            <person name="Inganaes E."/>
            <person name="Molin K."/>
            <person name="Cumsille A."/>
            <person name="Undabarrena A."/>
            <person name="Couve E."/>
            <person name="Moore E.R.B."/>
            <person name="Gomila M."/>
            <person name="Camara B."/>
        </authorList>
    </citation>
    <scope>NUCLEOTIDE SEQUENCE [LARGE SCALE GENOMIC DNA]</scope>
    <source>
        <strain evidence="1 2">CCUG 69366</strain>
    </source>
</reference>
<protein>
    <submittedName>
        <fullName evidence="1">Uncharacterized protein</fullName>
    </submittedName>
</protein>
<dbReference type="OrthoDB" id="4395024at2"/>
<organism evidence="1 2">
    <name type="scientific">Corynebacterium alimapuense</name>
    <dbReference type="NCBI Taxonomy" id="1576874"/>
    <lineage>
        <taxon>Bacteria</taxon>
        <taxon>Bacillati</taxon>
        <taxon>Actinomycetota</taxon>
        <taxon>Actinomycetes</taxon>
        <taxon>Mycobacteriales</taxon>
        <taxon>Corynebacteriaceae</taxon>
        <taxon>Corynebacterium</taxon>
    </lineage>
</organism>
<comment type="caution">
    <text evidence="1">The sequence shown here is derived from an EMBL/GenBank/DDBJ whole genome shotgun (WGS) entry which is preliminary data.</text>
</comment>
<keyword evidence="2" id="KW-1185">Reference proteome</keyword>
<evidence type="ECO:0000313" key="2">
    <source>
        <dbReference type="Proteomes" id="UP000266975"/>
    </source>
</evidence>
<sequence>MDLKARARSDQFTVELIRAMPQLSIPQALSASIQLSGSVDFSHFQDFNSIRGLVAGLQLRPLSEWEAFGYAPTEDAPAIKLEVPREKSTAPVTLADHYLSAHTRRVSDEATHLIPHDKCVNGWRRRLGSATAPSPRYANFTTSERGRRIPQRRIEMLGNLWKVGAVASWELIREDATSWCHPDYYPQAGERPHPGTTNTIAWYHIRLHPDIGRDAVVEIARCLAEISLGYVEKFWGPESEPGTLRGPESEAAAYIALERLWVPQRSRHTDWFLRYKSGEPMDTDFRWEAVFRAAAEIEDILRGDTEPVIAH</sequence>